<keyword evidence="2" id="KW-1003">Cell membrane</keyword>
<dbReference type="GO" id="GO:0006824">
    <property type="term" value="P:cobalt ion transport"/>
    <property type="evidence" value="ECO:0007669"/>
    <property type="project" value="InterPro"/>
</dbReference>
<keyword evidence="4 6" id="KW-1133">Transmembrane helix</keyword>
<accession>A0A1K1LH26</accession>
<evidence type="ECO:0000313" key="8">
    <source>
        <dbReference type="Proteomes" id="UP000186323"/>
    </source>
</evidence>
<dbReference type="InterPro" id="IPR003339">
    <property type="entry name" value="ABC/ECF_trnsptr_transmembrane"/>
</dbReference>
<keyword evidence="5 6" id="KW-0472">Membrane</keyword>
<proteinExistence type="predicted"/>
<dbReference type="Pfam" id="PF02361">
    <property type="entry name" value="CbiQ"/>
    <property type="match status" value="1"/>
</dbReference>
<name>A0A1K1LH26_9BACT</name>
<gene>
    <name evidence="7" type="ORF">DESPIGER_0881</name>
</gene>
<evidence type="ECO:0000256" key="1">
    <source>
        <dbReference type="ARBA" id="ARBA00004651"/>
    </source>
</evidence>
<evidence type="ECO:0000256" key="6">
    <source>
        <dbReference type="SAM" id="Phobius"/>
    </source>
</evidence>
<feature type="transmembrane region" description="Helical" evidence="6">
    <location>
        <begin position="21"/>
        <end position="54"/>
    </location>
</feature>
<evidence type="ECO:0000256" key="3">
    <source>
        <dbReference type="ARBA" id="ARBA00022692"/>
    </source>
</evidence>
<dbReference type="RefSeq" id="WP_072333581.1">
    <property type="nucleotide sequence ID" value="NZ_JAXXLW010000056.1"/>
</dbReference>
<protein>
    <submittedName>
        <fullName evidence="7">Transmembrane component NikQ of energizing module of nickel ECF transporter</fullName>
    </submittedName>
</protein>
<dbReference type="InterPro" id="IPR051611">
    <property type="entry name" value="ECF_transporter_component"/>
</dbReference>
<keyword evidence="3 6" id="KW-0812">Transmembrane</keyword>
<dbReference type="KEGG" id="dpg:DESPIGER_0881"/>
<keyword evidence="8" id="KW-1185">Reference proteome</keyword>
<dbReference type="PANTHER" id="PTHR34857">
    <property type="entry name" value="SLL0384 PROTEIN"/>
    <property type="match status" value="1"/>
</dbReference>
<dbReference type="InterPro" id="IPR012809">
    <property type="entry name" value="ECF_CbiQ"/>
</dbReference>
<dbReference type="CDD" id="cd16914">
    <property type="entry name" value="EcfT"/>
    <property type="match status" value="1"/>
</dbReference>
<evidence type="ECO:0000313" key="7">
    <source>
        <dbReference type="EMBL" id="SFV72750.1"/>
    </source>
</evidence>
<evidence type="ECO:0000256" key="4">
    <source>
        <dbReference type="ARBA" id="ARBA00022989"/>
    </source>
</evidence>
<dbReference type="EMBL" id="LT630450">
    <property type="protein sequence ID" value="SFV72750.1"/>
    <property type="molecule type" value="Genomic_DNA"/>
</dbReference>
<evidence type="ECO:0000256" key="5">
    <source>
        <dbReference type="ARBA" id="ARBA00023136"/>
    </source>
</evidence>
<dbReference type="Proteomes" id="UP000186323">
    <property type="component" value="Chromosome I"/>
</dbReference>
<dbReference type="PANTHER" id="PTHR34857:SF2">
    <property type="entry name" value="SLL0384 PROTEIN"/>
    <property type="match status" value="1"/>
</dbReference>
<dbReference type="NCBIfam" id="TIGR02454">
    <property type="entry name" value="ECF_T_CbiQ"/>
    <property type="match status" value="1"/>
</dbReference>
<dbReference type="GO" id="GO:0043190">
    <property type="term" value="C:ATP-binding cassette (ABC) transporter complex"/>
    <property type="evidence" value="ECO:0007669"/>
    <property type="project" value="InterPro"/>
</dbReference>
<sequence length="256" mass="28711">MFDQPFVRDSFIRQIDPRMRVLLAVLLAVALALLRQVTACCLGLGLGCVLLGLARAPLRPLWRRLAAVNMFILFLWLVTPWTTPGTVVWQWHFIQVSREGLYLSLLVTLKSNAIACVFLSLVATLPAATLGHALERLGCPDKLVFLFLFTGRYIHLLAAEWEDLVTAARLRGFRPRTDLHTYRTLASLLGLLLVRSHERAQRTHEAMRLRGFSGRFHSLDSFCLRPVDICFALATASCLACILWTEAGGSILWAGR</sequence>
<dbReference type="OrthoDB" id="4533at2"/>
<feature type="transmembrane region" description="Helical" evidence="6">
    <location>
        <begin position="66"/>
        <end position="89"/>
    </location>
</feature>
<evidence type="ECO:0000256" key="2">
    <source>
        <dbReference type="ARBA" id="ARBA00022475"/>
    </source>
</evidence>
<organism evidence="7 8">
    <name type="scientific">Desulfovibrio piger</name>
    <dbReference type="NCBI Taxonomy" id="901"/>
    <lineage>
        <taxon>Bacteria</taxon>
        <taxon>Pseudomonadati</taxon>
        <taxon>Thermodesulfobacteriota</taxon>
        <taxon>Desulfovibrionia</taxon>
        <taxon>Desulfovibrionales</taxon>
        <taxon>Desulfovibrionaceae</taxon>
        <taxon>Desulfovibrio</taxon>
    </lineage>
</organism>
<reference evidence="8" key="1">
    <citation type="submission" date="2016-10" db="EMBL/GenBank/DDBJ databases">
        <authorList>
            <person name="Wegmann U."/>
        </authorList>
    </citation>
    <scope>NUCLEOTIDE SEQUENCE [LARGE SCALE GENOMIC DNA]</scope>
</reference>
<comment type="subcellular location">
    <subcellularLocation>
        <location evidence="1">Cell membrane</location>
        <topology evidence="1">Multi-pass membrane protein</topology>
    </subcellularLocation>
</comment>
<dbReference type="AlphaFoldDB" id="A0A1K1LH26"/>
<feature type="transmembrane region" description="Helical" evidence="6">
    <location>
        <begin position="101"/>
        <end position="123"/>
    </location>
</feature>